<name>A0ABU9DIE3_9BACL</name>
<keyword evidence="2" id="KW-1185">Reference proteome</keyword>
<protein>
    <recommendedName>
        <fullName evidence="3">Cyclic lactone autoinducer peptide</fullName>
    </recommendedName>
</protein>
<dbReference type="RefSeq" id="WP_341415704.1">
    <property type="nucleotide sequence ID" value="NZ_JBBPCC010000006.1"/>
</dbReference>
<evidence type="ECO:0000313" key="1">
    <source>
        <dbReference type="EMBL" id="MEK8128627.1"/>
    </source>
</evidence>
<proteinExistence type="predicted"/>
<dbReference type="EMBL" id="JBBPCC010000006">
    <property type="protein sequence ID" value="MEK8128627.1"/>
    <property type="molecule type" value="Genomic_DNA"/>
</dbReference>
<dbReference type="Proteomes" id="UP001469365">
    <property type="component" value="Unassembled WGS sequence"/>
</dbReference>
<organism evidence="1 2">
    <name type="scientific">Paenibacillus filicis</name>
    <dbReference type="NCBI Taxonomy" id="669464"/>
    <lineage>
        <taxon>Bacteria</taxon>
        <taxon>Bacillati</taxon>
        <taxon>Bacillota</taxon>
        <taxon>Bacilli</taxon>
        <taxon>Bacillales</taxon>
        <taxon>Paenibacillaceae</taxon>
        <taxon>Paenibacillus</taxon>
    </lineage>
</organism>
<sequence length="40" mass="4284">MIKAIAKYSSAALGLAALVLFVTDKFPLGDKHAPEALRKK</sequence>
<evidence type="ECO:0008006" key="3">
    <source>
        <dbReference type="Google" id="ProtNLM"/>
    </source>
</evidence>
<reference evidence="1 2" key="1">
    <citation type="submission" date="2024-04" db="EMBL/GenBank/DDBJ databases">
        <title>draft genome sequnece of Paenibacillus filicis.</title>
        <authorList>
            <person name="Kim D.-U."/>
        </authorList>
    </citation>
    <scope>NUCLEOTIDE SEQUENCE [LARGE SCALE GENOMIC DNA]</scope>
    <source>
        <strain evidence="1 2">KACC14197</strain>
    </source>
</reference>
<evidence type="ECO:0000313" key="2">
    <source>
        <dbReference type="Proteomes" id="UP001469365"/>
    </source>
</evidence>
<comment type="caution">
    <text evidence="1">The sequence shown here is derived from an EMBL/GenBank/DDBJ whole genome shotgun (WGS) entry which is preliminary data.</text>
</comment>
<accession>A0ABU9DIE3</accession>
<gene>
    <name evidence="1" type="ORF">WMW72_11990</name>
</gene>